<comment type="caution">
    <text evidence="12">The sequence shown here is derived from an EMBL/GenBank/DDBJ whole genome shotgun (WGS) entry which is preliminary data.</text>
</comment>
<feature type="active site" evidence="9">
    <location>
        <position position="147"/>
    </location>
</feature>
<evidence type="ECO:0000259" key="11">
    <source>
        <dbReference type="PROSITE" id="PS51900"/>
    </source>
</evidence>
<dbReference type="PANTHER" id="PTHR30349:SF77">
    <property type="entry name" value="TYROSINE RECOMBINASE XERC"/>
    <property type="match status" value="1"/>
</dbReference>
<dbReference type="GO" id="GO:0009037">
    <property type="term" value="F:tyrosine-based site-specific recombinase activity"/>
    <property type="evidence" value="ECO:0007669"/>
    <property type="project" value="UniProtKB-UniRule"/>
</dbReference>
<evidence type="ECO:0000256" key="3">
    <source>
        <dbReference type="ARBA" id="ARBA00022618"/>
    </source>
</evidence>
<comment type="subunit">
    <text evidence="9">Forms a cyclic heterotetrameric complex composed of two molecules of XerC and two molecules of XerD.</text>
</comment>
<dbReference type="GO" id="GO:0006313">
    <property type="term" value="P:DNA transposition"/>
    <property type="evidence" value="ECO:0007669"/>
    <property type="project" value="UniProtKB-UniRule"/>
</dbReference>
<feature type="active site" evidence="9">
    <location>
        <position position="243"/>
    </location>
</feature>
<dbReference type="InterPro" id="IPR002104">
    <property type="entry name" value="Integrase_catalytic"/>
</dbReference>
<accession>A0A838ZNZ2</accession>
<comment type="similarity">
    <text evidence="9">Belongs to the 'phage' integrase family. XerC subfamily.</text>
</comment>
<evidence type="ECO:0000256" key="1">
    <source>
        <dbReference type="ARBA" id="ARBA00004496"/>
    </source>
</evidence>
<dbReference type="InterPro" id="IPR010998">
    <property type="entry name" value="Integrase_recombinase_N"/>
</dbReference>
<evidence type="ECO:0000256" key="8">
    <source>
        <dbReference type="ARBA" id="ARBA00023306"/>
    </source>
</evidence>
<sequence length="298" mass="34397">MSISKFIQYLKIEKKYSSHTLKSYEDDLYGFENFLEIENGKFRLEEASKTDIRNFLSQLSESSLSERSINRKLSSIKSYYKFLLKIGEIDQSPTAGIKSLKQYPKVQVPFSEGEMQSLFELEGVFSDDFVGNRDKLVMELFYQTGMRRSELINLRVGDVDFEQKQIKVKGKRNKERLIPLSDGLLNSIEKYMGGRSHHFSDVGENLFLTERGKPFYDKLVYDLVNSYLSIISTKQKKSPHMLRHSFATHLLNRGADLNAVKTLLGHSNLAATQVYTHGSIDQLKKVFNQAHPRERKTN</sequence>
<dbReference type="SUPFAM" id="SSF56349">
    <property type="entry name" value="DNA breaking-rejoining enzymes"/>
    <property type="match status" value="1"/>
</dbReference>
<dbReference type="GO" id="GO:0007059">
    <property type="term" value="P:chromosome segregation"/>
    <property type="evidence" value="ECO:0007669"/>
    <property type="project" value="UniProtKB-UniRule"/>
</dbReference>
<comment type="subcellular location">
    <subcellularLocation>
        <location evidence="1 9">Cytoplasm</location>
    </subcellularLocation>
</comment>
<dbReference type="InterPro" id="IPR050090">
    <property type="entry name" value="Tyrosine_recombinase_XerCD"/>
</dbReference>
<dbReference type="Gene3D" id="1.10.150.130">
    <property type="match status" value="1"/>
</dbReference>
<dbReference type="EMBL" id="JACDZE010000001">
    <property type="protein sequence ID" value="MBA5629476.1"/>
    <property type="molecule type" value="Genomic_DNA"/>
</dbReference>
<evidence type="ECO:0000256" key="5">
    <source>
        <dbReference type="ARBA" id="ARBA00022908"/>
    </source>
</evidence>
<keyword evidence="2 9" id="KW-0963">Cytoplasm</keyword>
<keyword evidence="3 9" id="KW-0132">Cell division</keyword>
<dbReference type="AlphaFoldDB" id="A0A838ZNZ2"/>
<keyword evidence="4 9" id="KW-0159">Chromosome partition</keyword>
<dbReference type="InterPro" id="IPR044068">
    <property type="entry name" value="CB"/>
</dbReference>
<feature type="domain" description="Core-binding (CB)" evidence="11">
    <location>
        <begin position="1"/>
        <end position="84"/>
    </location>
</feature>
<feature type="active site" evidence="9">
    <location>
        <position position="266"/>
    </location>
</feature>
<proteinExistence type="inferred from homology"/>
<keyword evidence="5 9" id="KW-0229">DNA integration</keyword>
<name>A0A838ZNZ2_9FLAO</name>
<evidence type="ECO:0000256" key="7">
    <source>
        <dbReference type="ARBA" id="ARBA00023172"/>
    </source>
</evidence>
<dbReference type="Gene3D" id="1.10.443.10">
    <property type="entry name" value="Intergrase catalytic core"/>
    <property type="match status" value="1"/>
</dbReference>
<feature type="active site" evidence="9">
    <location>
        <position position="240"/>
    </location>
</feature>
<gene>
    <name evidence="9" type="primary">xerC</name>
    <name evidence="12" type="ORF">HU137_06780</name>
</gene>
<dbReference type="InterPro" id="IPR013762">
    <property type="entry name" value="Integrase-like_cat_sf"/>
</dbReference>
<keyword evidence="7 9" id="KW-0233">DNA recombination</keyword>
<keyword evidence="8 9" id="KW-0131">Cell cycle</keyword>
<comment type="function">
    <text evidence="9">Site-specific tyrosine recombinase, which acts by catalyzing the cutting and rejoining of the recombining DNA molecules. The XerC-XerD complex is essential to convert dimers of the bacterial chromosome into monomers to permit their segregation at cell division. It also contributes to the segregational stability of plasmids.</text>
</comment>
<dbReference type="GO" id="GO:0051301">
    <property type="term" value="P:cell division"/>
    <property type="evidence" value="ECO:0007669"/>
    <property type="project" value="UniProtKB-KW"/>
</dbReference>
<dbReference type="InterPro" id="IPR004107">
    <property type="entry name" value="Integrase_SAM-like_N"/>
</dbReference>
<dbReference type="Proteomes" id="UP000552241">
    <property type="component" value="Unassembled WGS sequence"/>
</dbReference>
<dbReference type="PROSITE" id="PS51900">
    <property type="entry name" value="CB"/>
    <property type="match status" value="1"/>
</dbReference>
<dbReference type="Pfam" id="PF00589">
    <property type="entry name" value="Phage_integrase"/>
    <property type="match status" value="1"/>
</dbReference>
<feature type="active site" evidence="9">
    <location>
        <position position="171"/>
    </location>
</feature>
<dbReference type="GO" id="GO:0003677">
    <property type="term" value="F:DNA binding"/>
    <property type="evidence" value="ECO:0007669"/>
    <property type="project" value="UniProtKB-UniRule"/>
</dbReference>
<feature type="active site" description="O-(3'-phospho-DNA)-tyrosine intermediate" evidence="9">
    <location>
        <position position="275"/>
    </location>
</feature>
<evidence type="ECO:0000313" key="12">
    <source>
        <dbReference type="EMBL" id="MBA5629476.1"/>
    </source>
</evidence>
<dbReference type="HAMAP" id="MF_01808">
    <property type="entry name" value="Recomb_XerC_XerD"/>
    <property type="match status" value="1"/>
</dbReference>
<evidence type="ECO:0000256" key="6">
    <source>
        <dbReference type="ARBA" id="ARBA00023125"/>
    </source>
</evidence>
<keyword evidence="6 9" id="KW-0238">DNA-binding</keyword>
<dbReference type="GO" id="GO:0005737">
    <property type="term" value="C:cytoplasm"/>
    <property type="evidence" value="ECO:0007669"/>
    <property type="project" value="UniProtKB-SubCell"/>
</dbReference>
<evidence type="ECO:0000313" key="13">
    <source>
        <dbReference type="Proteomes" id="UP000552241"/>
    </source>
</evidence>
<protein>
    <recommendedName>
        <fullName evidence="9">Tyrosine recombinase XerC</fullName>
    </recommendedName>
</protein>
<evidence type="ECO:0000256" key="2">
    <source>
        <dbReference type="ARBA" id="ARBA00022490"/>
    </source>
</evidence>
<dbReference type="InterPro" id="IPR011010">
    <property type="entry name" value="DNA_brk_join_enz"/>
</dbReference>
<dbReference type="InterPro" id="IPR023009">
    <property type="entry name" value="Tyrosine_recombinase_XerC/XerD"/>
</dbReference>
<organism evidence="12 13">
    <name type="scientific">Moheibacter lacus</name>
    <dbReference type="NCBI Taxonomy" id="2745851"/>
    <lineage>
        <taxon>Bacteria</taxon>
        <taxon>Pseudomonadati</taxon>
        <taxon>Bacteroidota</taxon>
        <taxon>Flavobacteriia</taxon>
        <taxon>Flavobacteriales</taxon>
        <taxon>Weeksellaceae</taxon>
        <taxon>Moheibacter</taxon>
    </lineage>
</organism>
<evidence type="ECO:0000259" key="10">
    <source>
        <dbReference type="PROSITE" id="PS51898"/>
    </source>
</evidence>
<keyword evidence="13" id="KW-1185">Reference proteome</keyword>
<dbReference type="PROSITE" id="PS51898">
    <property type="entry name" value="TYR_RECOMBINASE"/>
    <property type="match status" value="1"/>
</dbReference>
<dbReference type="PANTHER" id="PTHR30349">
    <property type="entry name" value="PHAGE INTEGRASE-RELATED"/>
    <property type="match status" value="1"/>
</dbReference>
<dbReference type="Pfam" id="PF02899">
    <property type="entry name" value="Phage_int_SAM_1"/>
    <property type="match status" value="1"/>
</dbReference>
<evidence type="ECO:0000256" key="4">
    <source>
        <dbReference type="ARBA" id="ARBA00022829"/>
    </source>
</evidence>
<reference evidence="12 13" key="1">
    <citation type="submission" date="2020-07" db="EMBL/GenBank/DDBJ databases">
        <title>Moheibacter lacus sp. nov., a member of the family Flavobacteriaceae isolated from freshwater lake sediment.</title>
        <authorList>
            <person name="Liu Y."/>
        </authorList>
    </citation>
    <scope>NUCLEOTIDE SEQUENCE [LARGE SCALE GENOMIC DNA]</scope>
    <source>
        <strain evidence="12 13">BDHS18</strain>
    </source>
</reference>
<evidence type="ECO:0000256" key="9">
    <source>
        <dbReference type="HAMAP-Rule" id="MF_01808"/>
    </source>
</evidence>
<dbReference type="RefSeq" id="WP_182043029.1">
    <property type="nucleotide sequence ID" value="NZ_JACDZE010000001.1"/>
</dbReference>
<feature type="domain" description="Tyr recombinase" evidence="10">
    <location>
        <begin position="105"/>
        <end position="288"/>
    </location>
</feature>